<dbReference type="CDD" id="cd06121">
    <property type="entry name" value="cupin_YML079wp"/>
    <property type="match status" value="1"/>
</dbReference>
<dbReference type="InterPro" id="IPR011051">
    <property type="entry name" value="RmlC_Cupin_sf"/>
</dbReference>
<dbReference type="PANTHER" id="PTHR33387">
    <property type="entry name" value="RMLC-LIKE JELLY ROLL FOLD PROTEIN"/>
    <property type="match status" value="1"/>
</dbReference>
<name>A0A2W4W5S0_9CYAN</name>
<organism evidence="2 3">
    <name type="scientific">Leptolyngbya foveolarum</name>
    <dbReference type="NCBI Taxonomy" id="47253"/>
    <lineage>
        <taxon>Bacteria</taxon>
        <taxon>Bacillati</taxon>
        <taxon>Cyanobacteriota</taxon>
        <taxon>Cyanophyceae</taxon>
        <taxon>Leptolyngbyales</taxon>
        <taxon>Leptolyngbyaceae</taxon>
        <taxon>Leptolyngbya group</taxon>
        <taxon>Leptolyngbya</taxon>
    </lineage>
</organism>
<protein>
    <submittedName>
        <fullName evidence="2">Cupin</fullName>
    </submittedName>
</protein>
<dbReference type="Pfam" id="PF06172">
    <property type="entry name" value="Cupin_5"/>
    <property type="match status" value="1"/>
</dbReference>
<sequence length="162" mass="18379">MNKQDLIKQLSLIEHFEGGYFSETYRAAEEIQTSRAGQTRSVMTSIYYLLTDDRPVDHLHQNKSDIMHYFQAGSPITYVLVDLNKALSRVKLGLNINRGEVPQLLVPKGYWKAAVLESGEYGLLGEAVAPGFDYRDMTIAKADEIRAQLPTLWEELAPYVRV</sequence>
<dbReference type="Gene3D" id="2.60.120.10">
    <property type="entry name" value="Jelly Rolls"/>
    <property type="match status" value="1"/>
</dbReference>
<dbReference type="InterPro" id="IPR039935">
    <property type="entry name" value="YML079W-like"/>
</dbReference>
<comment type="caution">
    <text evidence="2">The sequence shown here is derived from an EMBL/GenBank/DDBJ whole genome shotgun (WGS) entry which is preliminary data.</text>
</comment>
<dbReference type="InterPro" id="IPR009327">
    <property type="entry name" value="Cupin_DUF985"/>
</dbReference>
<dbReference type="PANTHER" id="PTHR33387:SF3">
    <property type="entry name" value="DUF985 DOMAIN-CONTAINING PROTEIN"/>
    <property type="match status" value="1"/>
</dbReference>
<dbReference type="AlphaFoldDB" id="A0A2W4W5S0"/>
<dbReference type="EMBL" id="QBMC01000038">
    <property type="protein sequence ID" value="PZO19751.1"/>
    <property type="molecule type" value="Genomic_DNA"/>
</dbReference>
<reference evidence="2 3" key="2">
    <citation type="submission" date="2018-06" db="EMBL/GenBank/DDBJ databases">
        <title>Metagenomic assembly of (sub)arctic Cyanobacteria and their associated microbiome from non-axenic cultures.</title>
        <authorList>
            <person name="Baurain D."/>
        </authorList>
    </citation>
    <scope>NUCLEOTIDE SEQUENCE [LARGE SCALE GENOMIC DNA]</scope>
    <source>
        <strain evidence="2">ULC129bin1</strain>
    </source>
</reference>
<feature type="domain" description="DUF985" evidence="1">
    <location>
        <begin position="4"/>
        <end position="139"/>
    </location>
</feature>
<dbReference type="InterPro" id="IPR014710">
    <property type="entry name" value="RmlC-like_jellyroll"/>
</dbReference>
<gene>
    <name evidence="2" type="ORF">DCF25_07785</name>
</gene>
<dbReference type="Proteomes" id="UP000249354">
    <property type="component" value="Unassembled WGS sequence"/>
</dbReference>
<dbReference type="SUPFAM" id="SSF51182">
    <property type="entry name" value="RmlC-like cupins"/>
    <property type="match status" value="1"/>
</dbReference>
<evidence type="ECO:0000259" key="1">
    <source>
        <dbReference type="Pfam" id="PF06172"/>
    </source>
</evidence>
<accession>A0A2W4W5S0</accession>
<evidence type="ECO:0000313" key="2">
    <source>
        <dbReference type="EMBL" id="PZO19751.1"/>
    </source>
</evidence>
<evidence type="ECO:0000313" key="3">
    <source>
        <dbReference type="Proteomes" id="UP000249354"/>
    </source>
</evidence>
<reference evidence="3" key="1">
    <citation type="submission" date="2018-04" db="EMBL/GenBank/DDBJ databases">
        <authorList>
            <person name="Cornet L."/>
        </authorList>
    </citation>
    <scope>NUCLEOTIDE SEQUENCE [LARGE SCALE GENOMIC DNA]</scope>
</reference>
<proteinExistence type="predicted"/>